<protein>
    <submittedName>
        <fullName evidence="2">Uncharacterized protein</fullName>
    </submittedName>
</protein>
<proteinExistence type="predicted"/>
<dbReference type="AlphaFoldDB" id="A0A7S3B457"/>
<evidence type="ECO:0000313" key="2">
    <source>
        <dbReference type="EMBL" id="CAE0124333.1"/>
    </source>
</evidence>
<dbReference type="EMBL" id="HBHX01045147">
    <property type="protein sequence ID" value="CAE0124333.1"/>
    <property type="molecule type" value="Transcribed_RNA"/>
</dbReference>
<feature type="region of interest" description="Disordered" evidence="1">
    <location>
        <begin position="32"/>
        <end position="53"/>
    </location>
</feature>
<gene>
    <name evidence="2" type="ORF">HERI1096_LOCUS24982</name>
</gene>
<name>A0A7S3B457_9EUKA</name>
<feature type="compositionally biased region" description="Polar residues" evidence="1">
    <location>
        <begin position="35"/>
        <end position="49"/>
    </location>
</feature>
<organism evidence="2">
    <name type="scientific">Haptolina ericina</name>
    <dbReference type="NCBI Taxonomy" id="156174"/>
    <lineage>
        <taxon>Eukaryota</taxon>
        <taxon>Haptista</taxon>
        <taxon>Haptophyta</taxon>
        <taxon>Prymnesiophyceae</taxon>
        <taxon>Prymnesiales</taxon>
        <taxon>Prymnesiaceae</taxon>
        <taxon>Haptolina</taxon>
    </lineage>
</organism>
<evidence type="ECO:0000256" key="1">
    <source>
        <dbReference type="SAM" id="MobiDB-lite"/>
    </source>
</evidence>
<sequence>MAPAGSRMARTSVFQVKHSKGWRLGYPMHADEATAPSTASTGHKTSTYCSGDEDCPEGRFTVVFAAAEEADPIVLNWDRVLGNQEHGSVKKACVLGGELSGITVAHAKQQLAEWRRSACRRGVR</sequence>
<reference evidence="2" key="1">
    <citation type="submission" date="2021-01" db="EMBL/GenBank/DDBJ databases">
        <authorList>
            <person name="Corre E."/>
            <person name="Pelletier E."/>
            <person name="Niang G."/>
            <person name="Scheremetjew M."/>
            <person name="Finn R."/>
            <person name="Kale V."/>
            <person name="Holt S."/>
            <person name="Cochrane G."/>
            <person name="Meng A."/>
            <person name="Brown T."/>
            <person name="Cohen L."/>
        </authorList>
    </citation>
    <scope>NUCLEOTIDE SEQUENCE</scope>
    <source>
        <strain evidence="2">CCMP281</strain>
    </source>
</reference>
<accession>A0A7S3B457</accession>